<comment type="caution">
    <text evidence="2">The sequence shown here is derived from an EMBL/GenBank/DDBJ whole genome shotgun (WGS) entry which is preliminary data.</text>
</comment>
<evidence type="ECO:0000313" key="3">
    <source>
        <dbReference type="Proteomes" id="UP000018890"/>
    </source>
</evidence>
<proteinExistence type="predicted"/>
<keyword evidence="1" id="KW-0732">Signal</keyword>
<dbReference type="AlphaFoldDB" id="W4Q3I6"/>
<dbReference type="STRING" id="1236970.JCM9140_2622"/>
<reference evidence="2" key="1">
    <citation type="journal article" date="2014" name="Genome Announc.">
        <title>Draft Genome Sequences of Three Alkaliphilic Bacillus Strains, Bacillus wakoensis JCM 9140T, Bacillus akibai JCM 9157T, and Bacillus hemicellulosilyticus JCM 9152T.</title>
        <authorList>
            <person name="Yuki M."/>
            <person name="Oshima K."/>
            <person name="Suda W."/>
            <person name="Oshida Y."/>
            <person name="Kitamura K."/>
            <person name="Iida T."/>
            <person name="Hattori M."/>
            <person name="Ohkuma M."/>
        </authorList>
    </citation>
    <scope>NUCLEOTIDE SEQUENCE [LARGE SCALE GENOMIC DNA]</scope>
    <source>
        <strain evidence="2">JCM 9140</strain>
    </source>
</reference>
<dbReference type="Pfam" id="PF20316">
    <property type="entry name" value="DUF6612"/>
    <property type="match status" value="1"/>
</dbReference>
<evidence type="ECO:0008006" key="4">
    <source>
        <dbReference type="Google" id="ProtNLM"/>
    </source>
</evidence>
<feature type="signal peptide" evidence="1">
    <location>
        <begin position="1"/>
        <end position="21"/>
    </location>
</feature>
<evidence type="ECO:0000313" key="2">
    <source>
        <dbReference type="EMBL" id="GAE26542.1"/>
    </source>
</evidence>
<gene>
    <name evidence="2" type="ORF">JCM9140_2622</name>
</gene>
<organism evidence="2 3">
    <name type="scientific">Halalkalibacter wakoensis JCM 9140</name>
    <dbReference type="NCBI Taxonomy" id="1236970"/>
    <lineage>
        <taxon>Bacteria</taxon>
        <taxon>Bacillati</taxon>
        <taxon>Bacillota</taxon>
        <taxon>Bacilli</taxon>
        <taxon>Bacillales</taxon>
        <taxon>Bacillaceae</taxon>
        <taxon>Halalkalibacter</taxon>
    </lineage>
</organism>
<dbReference type="OrthoDB" id="1957331at2"/>
<feature type="chain" id="PRO_5039031387" description="Lipoprotein" evidence="1">
    <location>
        <begin position="22"/>
        <end position="318"/>
    </location>
</feature>
<keyword evidence="3" id="KW-1185">Reference proteome</keyword>
<dbReference type="PROSITE" id="PS51257">
    <property type="entry name" value="PROKAR_LIPOPROTEIN"/>
    <property type="match status" value="1"/>
</dbReference>
<dbReference type="InterPro" id="IPR046720">
    <property type="entry name" value="DUF6612"/>
</dbReference>
<dbReference type="EMBL" id="BAUT01000026">
    <property type="protein sequence ID" value="GAE26542.1"/>
    <property type="molecule type" value="Genomic_DNA"/>
</dbReference>
<protein>
    <recommendedName>
        <fullName evidence="4">Lipoprotein</fullName>
    </recommendedName>
</protein>
<sequence>MVQFVKTILLLTVLLFVSACTQTETVEQIDDGTTEKKERDHHDVDIQEETLLTVEDILTRSLTEFQSIESLSSNKKVVQDIQLPNEDPLSTTTSLYAEMTQTPLTMYQKRVSTIPTMGDFVTDIYLVDEGVYFKDGLEDGWFTYPEDVAEELIAYEETTARPQEQQLELMSKYTDQLTYEETETHYVISFMGTSDVLTAFSLELNHLMLDELANELEEFMMMADINKLEYTVFIEKETFLQTEWNMSLQLELPLEEESITREINASEHLDHFNEITEIIVPLEVIQNAKEFNLHLSEFEELKQFDISHTHNDDPLTFY</sequence>
<evidence type="ECO:0000256" key="1">
    <source>
        <dbReference type="SAM" id="SignalP"/>
    </source>
</evidence>
<accession>W4Q3I6</accession>
<dbReference type="Proteomes" id="UP000018890">
    <property type="component" value="Unassembled WGS sequence"/>
</dbReference>
<dbReference type="RefSeq" id="WP_034746350.1">
    <property type="nucleotide sequence ID" value="NZ_BAUT01000026.1"/>
</dbReference>
<name>W4Q3I6_9BACI</name>